<comment type="cofactor">
    <cofactor evidence="1 14">
        <name>heme</name>
        <dbReference type="ChEBI" id="CHEBI:30413"/>
    </cofactor>
</comment>
<comment type="similarity">
    <text evidence="5 15">Belongs to the cytochrome P450 family.</text>
</comment>
<dbReference type="AlphaFoldDB" id="A0A7R9M7J8"/>
<evidence type="ECO:0000256" key="4">
    <source>
        <dbReference type="ARBA" id="ARBA00004406"/>
    </source>
</evidence>
<evidence type="ECO:0000256" key="12">
    <source>
        <dbReference type="ARBA" id="ARBA00023033"/>
    </source>
</evidence>
<evidence type="ECO:0000256" key="2">
    <source>
        <dbReference type="ARBA" id="ARBA00003690"/>
    </source>
</evidence>
<evidence type="ECO:0000256" key="3">
    <source>
        <dbReference type="ARBA" id="ARBA00004174"/>
    </source>
</evidence>
<dbReference type="InterPro" id="IPR001128">
    <property type="entry name" value="Cyt_P450"/>
</dbReference>
<evidence type="ECO:0000256" key="6">
    <source>
        <dbReference type="ARBA" id="ARBA00022617"/>
    </source>
</evidence>
<evidence type="ECO:0000256" key="14">
    <source>
        <dbReference type="PIRSR" id="PIRSR602401-1"/>
    </source>
</evidence>
<sequence>DTSVLGHFIPKDTKVLANIWAVHNDPKVWHKPQDFNPNRFLTNDGKQVIKTEALIPFSTGKRNCVGETLGRVEVFLYFVSLLQRYTISVANDGTVVSLEERFGLTLQPKDAVVLSHIWGNIRERMILPAGPVGLPVVGYSPFLGKHPHKVITKLGVKYGSVFTLQLGVNNVVVLNDWEAVRDALNKDAFLGRPFHSPFTALNKTIGLVDASGDVWRDQRRSALQVLRDLGFGKGSMEDRITDEISYLTKHIDETNGEPMDIHEVLVPSMSNNICHLVFGHRMDFNEPKRQLFDKQLDQSSANISTIGVLAMSPIWFSKLFFKLGGAINKKVVNKVTSIFESEISSHRKSLDTNNKRDYIDGYLAEMEVRQRKDPNTHFTLNRLHVNCRAFFGAGSGTVRTTTEWLLLLSAKYSEHQKRVHEEIDSVVGRDRSPCYADRLHMPFTQAFICELFRYKTIIPLNLMRRLHMPFTQAFICELFRYKTIIPLNLMRRTTEDTSVLGHFIPKDTTVMANIWAVHNDPKVWHKPQDFNPNRFLSSDGKQVLKNEALIPFSTGKRNCVGETLGRVEVFLYFVSLLQKYTINAANDEVMALEEKFGISLEPKHKPILMFKKRV</sequence>
<protein>
    <recommendedName>
        <fullName evidence="18">Cytochrome P450</fullName>
    </recommendedName>
</protein>
<dbReference type="GO" id="GO:0016712">
    <property type="term" value="F:oxidoreductase activity, acting on paired donors, with incorporation or reduction of molecular oxygen, reduced flavin or flavoprotein as one donor, and incorporation of one atom of oxygen"/>
    <property type="evidence" value="ECO:0007669"/>
    <property type="project" value="TreeGrafter"/>
</dbReference>
<evidence type="ECO:0000256" key="13">
    <source>
        <dbReference type="ARBA" id="ARBA00023136"/>
    </source>
</evidence>
<dbReference type="Proteomes" id="UP000728032">
    <property type="component" value="Unassembled WGS sequence"/>
</dbReference>
<dbReference type="GO" id="GO:0006082">
    <property type="term" value="P:organic acid metabolic process"/>
    <property type="evidence" value="ECO:0007669"/>
    <property type="project" value="TreeGrafter"/>
</dbReference>
<dbReference type="GO" id="GO:0005789">
    <property type="term" value="C:endoplasmic reticulum membrane"/>
    <property type="evidence" value="ECO:0007669"/>
    <property type="project" value="UniProtKB-SubCell"/>
</dbReference>
<dbReference type="EMBL" id="OC923782">
    <property type="protein sequence ID" value="CAD7655066.1"/>
    <property type="molecule type" value="Genomic_DNA"/>
</dbReference>
<organism evidence="16">
    <name type="scientific">Oppiella nova</name>
    <dbReference type="NCBI Taxonomy" id="334625"/>
    <lineage>
        <taxon>Eukaryota</taxon>
        <taxon>Metazoa</taxon>
        <taxon>Ecdysozoa</taxon>
        <taxon>Arthropoda</taxon>
        <taxon>Chelicerata</taxon>
        <taxon>Arachnida</taxon>
        <taxon>Acari</taxon>
        <taxon>Acariformes</taxon>
        <taxon>Sarcoptiformes</taxon>
        <taxon>Oribatida</taxon>
        <taxon>Brachypylina</taxon>
        <taxon>Oppioidea</taxon>
        <taxon>Oppiidae</taxon>
        <taxon>Oppiella</taxon>
    </lineage>
</organism>
<keyword evidence="13" id="KW-0472">Membrane</keyword>
<dbReference type="PRINTS" id="PR00385">
    <property type="entry name" value="P450"/>
</dbReference>
<dbReference type="PANTHER" id="PTHR24300:SF375">
    <property type="entry name" value="CYTOCHROME P450 FAMILY"/>
    <property type="match status" value="1"/>
</dbReference>
<evidence type="ECO:0000313" key="17">
    <source>
        <dbReference type="Proteomes" id="UP000728032"/>
    </source>
</evidence>
<dbReference type="InterPro" id="IPR050182">
    <property type="entry name" value="Cytochrome_P450_fam2"/>
</dbReference>
<dbReference type="PROSITE" id="PS00086">
    <property type="entry name" value="CYTOCHROME_P450"/>
    <property type="match status" value="2"/>
</dbReference>
<gene>
    <name evidence="16" type="ORF">ONB1V03_LOCUS11711</name>
</gene>
<dbReference type="Pfam" id="PF00067">
    <property type="entry name" value="p450"/>
    <property type="match status" value="3"/>
</dbReference>
<dbReference type="PANTHER" id="PTHR24300">
    <property type="entry name" value="CYTOCHROME P450 508A4-RELATED"/>
    <property type="match status" value="1"/>
</dbReference>
<dbReference type="OrthoDB" id="1055148at2759"/>
<name>A0A7R9M7J8_9ACAR</name>
<evidence type="ECO:0008006" key="18">
    <source>
        <dbReference type="Google" id="ProtNLM"/>
    </source>
</evidence>
<feature type="non-terminal residue" evidence="16">
    <location>
        <position position="614"/>
    </location>
</feature>
<keyword evidence="8" id="KW-0256">Endoplasmic reticulum</keyword>
<proteinExistence type="inferred from homology"/>
<keyword evidence="10 15" id="KW-0560">Oxidoreductase</keyword>
<keyword evidence="12 15" id="KW-0503">Monooxygenase</keyword>
<keyword evidence="6 14" id="KW-0349">Heme</keyword>
<evidence type="ECO:0000256" key="10">
    <source>
        <dbReference type="ARBA" id="ARBA00023002"/>
    </source>
</evidence>
<comment type="subcellular location">
    <subcellularLocation>
        <location evidence="4">Endoplasmic reticulum membrane</location>
        <topology evidence="4">Peripheral membrane protein</topology>
    </subcellularLocation>
    <subcellularLocation>
        <location evidence="3">Microsome membrane</location>
        <topology evidence="3">Peripheral membrane protein</topology>
    </subcellularLocation>
</comment>
<dbReference type="InterPro" id="IPR017972">
    <property type="entry name" value="Cyt_P450_CS"/>
</dbReference>
<evidence type="ECO:0000256" key="7">
    <source>
        <dbReference type="ARBA" id="ARBA00022723"/>
    </source>
</evidence>
<dbReference type="InterPro" id="IPR002401">
    <property type="entry name" value="Cyt_P450_E_grp-I"/>
</dbReference>
<dbReference type="PRINTS" id="PR00463">
    <property type="entry name" value="EP450I"/>
</dbReference>
<keyword evidence="7 14" id="KW-0479">Metal-binding</keyword>
<dbReference type="FunFam" id="1.10.630.10:FF:000238">
    <property type="entry name" value="Cytochrome P450 2A6"/>
    <property type="match status" value="1"/>
</dbReference>
<dbReference type="GO" id="GO:0020037">
    <property type="term" value="F:heme binding"/>
    <property type="evidence" value="ECO:0007669"/>
    <property type="project" value="InterPro"/>
</dbReference>
<evidence type="ECO:0000256" key="5">
    <source>
        <dbReference type="ARBA" id="ARBA00010617"/>
    </source>
</evidence>
<dbReference type="Gene3D" id="1.10.630.10">
    <property type="entry name" value="Cytochrome P450"/>
    <property type="match status" value="3"/>
</dbReference>
<evidence type="ECO:0000313" key="16">
    <source>
        <dbReference type="EMBL" id="CAD7655066.1"/>
    </source>
</evidence>
<keyword evidence="11 14" id="KW-0408">Iron</keyword>
<keyword evidence="17" id="KW-1185">Reference proteome</keyword>
<evidence type="ECO:0000256" key="8">
    <source>
        <dbReference type="ARBA" id="ARBA00022824"/>
    </source>
</evidence>
<evidence type="ECO:0000256" key="15">
    <source>
        <dbReference type="RuleBase" id="RU000461"/>
    </source>
</evidence>
<dbReference type="GO" id="GO:0005506">
    <property type="term" value="F:iron ion binding"/>
    <property type="evidence" value="ECO:0007669"/>
    <property type="project" value="InterPro"/>
</dbReference>
<feature type="binding site" description="axial binding residue" evidence="14">
    <location>
        <position position="559"/>
    </location>
    <ligand>
        <name>heme</name>
        <dbReference type="ChEBI" id="CHEBI:30413"/>
    </ligand>
    <ligandPart>
        <name>Fe</name>
        <dbReference type="ChEBI" id="CHEBI:18248"/>
    </ligandPart>
</feature>
<reference evidence="16" key="1">
    <citation type="submission" date="2020-11" db="EMBL/GenBank/DDBJ databases">
        <authorList>
            <person name="Tran Van P."/>
        </authorList>
    </citation>
    <scope>NUCLEOTIDE SEQUENCE</scope>
</reference>
<dbReference type="SUPFAM" id="SSF48264">
    <property type="entry name" value="Cytochrome P450"/>
    <property type="match status" value="2"/>
</dbReference>
<evidence type="ECO:0000256" key="9">
    <source>
        <dbReference type="ARBA" id="ARBA00022848"/>
    </source>
</evidence>
<keyword evidence="9" id="KW-0492">Microsome</keyword>
<accession>A0A7R9M7J8</accession>
<dbReference type="InterPro" id="IPR036396">
    <property type="entry name" value="Cyt_P450_sf"/>
</dbReference>
<evidence type="ECO:0000256" key="1">
    <source>
        <dbReference type="ARBA" id="ARBA00001971"/>
    </source>
</evidence>
<dbReference type="EMBL" id="CAJPVJ010008957">
    <property type="protein sequence ID" value="CAG2172253.1"/>
    <property type="molecule type" value="Genomic_DNA"/>
</dbReference>
<evidence type="ECO:0000256" key="11">
    <source>
        <dbReference type="ARBA" id="ARBA00023004"/>
    </source>
</evidence>
<comment type="function">
    <text evidence="2">May be involved in the metabolism of insect hormones and in the breakdown of synthetic insecticides.</text>
</comment>
<dbReference type="GO" id="GO:0006805">
    <property type="term" value="P:xenobiotic metabolic process"/>
    <property type="evidence" value="ECO:0007669"/>
    <property type="project" value="TreeGrafter"/>
</dbReference>